<gene>
    <name evidence="2" type="ORF">ASIM_LOCUS8791</name>
</gene>
<dbReference type="EMBL" id="UYRR01024875">
    <property type="protein sequence ID" value="VDK34387.1"/>
    <property type="molecule type" value="Genomic_DNA"/>
</dbReference>
<feature type="region of interest" description="Disordered" evidence="1">
    <location>
        <begin position="1"/>
        <end position="43"/>
    </location>
</feature>
<proteinExistence type="predicted"/>
<protein>
    <submittedName>
        <fullName evidence="4">Vesicular GABA transporter (inferred by orthology to a C. elegans protein)</fullName>
    </submittedName>
</protein>
<evidence type="ECO:0000313" key="3">
    <source>
        <dbReference type="Proteomes" id="UP000267096"/>
    </source>
</evidence>
<accession>A0A0M3JN08</accession>
<keyword evidence="3" id="KW-1185">Reference proteome</keyword>
<reference evidence="4" key="1">
    <citation type="submission" date="2017-02" db="UniProtKB">
        <authorList>
            <consortium name="WormBaseParasite"/>
        </authorList>
    </citation>
    <scope>IDENTIFICATION</scope>
</reference>
<name>A0A0M3JN08_ANISI</name>
<dbReference type="Proteomes" id="UP000267096">
    <property type="component" value="Unassembled WGS sequence"/>
</dbReference>
<feature type="compositionally biased region" description="Polar residues" evidence="1">
    <location>
        <begin position="33"/>
        <end position="43"/>
    </location>
</feature>
<evidence type="ECO:0000256" key="1">
    <source>
        <dbReference type="SAM" id="MobiDB-lite"/>
    </source>
</evidence>
<feature type="compositionally biased region" description="Polar residues" evidence="1">
    <location>
        <begin position="1"/>
        <end position="11"/>
    </location>
</feature>
<evidence type="ECO:0000313" key="4">
    <source>
        <dbReference type="WBParaSite" id="ASIM_0000904801-mRNA-1"/>
    </source>
</evidence>
<dbReference type="OrthoDB" id="5870639at2759"/>
<sequence length="97" mass="10484">MNKNGKNVTKSNKNKNDEIGTDGEQVEKDSIDSEGSGNNGEPITSLQAAWNVTNAIQGMFIVGLPVAVKPGAGKYSLSSNIRVQFILECDDEKNVKW</sequence>
<dbReference type="AlphaFoldDB" id="A0A0M3JN08"/>
<dbReference type="WBParaSite" id="ASIM_0000904801-mRNA-1">
    <property type="protein sequence ID" value="ASIM_0000904801-mRNA-1"/>
    <property type="gene ID" value="ASIM_0000904801"/>
</dbReference>
<organism evidence="4">
    <name type="scientific">Anisakis simplex</name>
    <name type="common">Herring worm</name>
    <dbReference type="NCBI Taxonomy" id="6269"/>
    <lineage>
        <taxon>Eukaryota</taxon>
        <taxon>Metazoa</taxon>
        <taxon>Ecdysozoa</taxon>
        <taxon>Nematoda</taxon>
        <taxon>Chromadorea</taxon>
        <taxon>Rhabditida</taxon>
        <taxon>Spirurina</taxon>
        <taxon>Ascaridomorpha</taxon>
        <taxon>Ascaridoidea</taxon>
        <taxon>Anisakidae</taxon>
        <taxon>Anisakis</taxon>
        <taxon>Anisakis simplex complex</taxon>
    </lineage>
</organism>
<evidence type="ECO:0000313" key="2">
    <source>
        <dbReference type="EMBL" id="VDK34387.1"/>
    </source>
</evidence>
<reference evidence="2 3" key="2">
    <citation type="submission" date="2018-11" db="EMBL/GenBank/DDBJ databases">
        <authorList>
            <consortium name="Pathogen Informatics"/>
        </authorList>
    </citation>
    <scope>NUCLEOTIDE SEQUENCE [LARGE SCALE GENOMIC DNA]</scope>
</reference>